<name>A0A7D9DZN6_PARCT</name>
<reference evidence="11" key="1">
    <citation type="submission" date="2020-04" db="EMBL/GenBank/DDBJ databases">
        <authorList>
            <person name="Alioto T."/>
            <person name="Alioto T."/>
            <person name="Gomez Garrido J."/>
        </authorList>
    </citation>
    <scope>NUCLEOTIDE SEQUENCE</scope>
    <source>
        <strain evidence="11">A484AB</strain>
    </source>
</reference>
<dbReference type="InterPro" id="IPR004878">
    <property type="entry name" value="Otopetrin"/>
</dbReference>
<evidence type="ECO:0000256" key="3">
    <source>
        <dbReference type="ARBA" id="ARBA00022448"/>
    </source>
</evidence>
<keyword evidence="3" id="KW-0813">Transport</keyword>
<keyword evidence="5" id="KW-0812">Transmembrane</keyword>
<keyword evidence="6" id="KW-0375">Hydrogen ion transport</keyword>
<dbReference type="Pfam" id="PF03189">
    <property type="entry name" value="Otopetrin"/>
    <property type="match status" value="2"/>
</dbReference>
<dbReference type="Proteomes" id="UP001152795">
    <property type="component" value="Unassembled WGS sequence"/>
</dbReference>
<comment type="caution">
    <text evidence="11">The sequence shown here is derived from an EMBL/GenBank/DDBJ whole genome shotgun (WGS) entry which is preliminary data.</text>
</comment>
<accession>A0A7D9DZN6</accession>
<dbReference type="GO" id="GO:0015252">
    <property type="term" value="F:proton channel activity"/>
    <property type="evidence" value="ECO:0007669"/>
    <property type="project" value="InterPro"/>
</dbReference>
<sequence>MSYRTLSRIETVGSVDSRDLESIATVSSHEGNTIQPDGLPAIQEESTVPGYGFASTLGSIWLERCDNTGQACHGSCCSKIKAFFMYITLPFYVLLGPFFRSRSTRRKVTHHGIVYFYILMASNIVFNLWEQQKKKSYEEYKELSYQFLQYFEASIMVFALIAMLYIAWATLGEVKWTVHEANLIFYFRAGLYVFGISSMVYTALNIYNDFSCKDGLNIVLDIAKFLFIVCQILFLNYYYQAKLPSCGWRIQVSLAHILGTNLSLWIWTICKEHETENEDIKLRKPCSPPIYLGKTERYFYPLFVEYLLLVASMIYELWINLNVPADERRLPPRQDWYREKYQEELESGVSHPVHLVSSRRRRKFAPSLAFSFVLGLAFSSIFLAFILAANDSGEKWYNYYIIANICLYSTQIIACYVTKVCSQSQPANRKRASLNLDDALLYFGLAGITLWEGFHFYGLLFEKNREPIHFIHGMLGLFEDLTQTVILVSVRRLSSRDDKNARAITNMSLFLLATNFTLWIQNSFYIEQQLENPGEHHETLEERLGTFANILNPIIIFFRFHSATCCYQMWVIFSHTNVIEN</sequence>
<dbReference type="AlphaFoldDB" id="A0A7D9DZN6"/>
<evidence type="ECO:0000313" key="11">
    <source>
        <dbReference type="EMBL" id="CAB3997422.1"/>
    </source>
</evidence>
<evidence type="ECO:0000256" key="1">
    <source>
        <dbReference type="ARBA" id="ARBA00004651"/>
    </source>
</evidence>
<organism evidence="11 12">
    <name type="scientific">Paramuricea clavata</name>
    <name type="common">Red gorgonian</name>
    <name type="synonym">Violescent sea-whip</name>
    <dbReference type="NCBI Taxonomy" id="317549"/>
    <lineage>
        <taxon>Eukaryota</taxon>
        <taxon>Metazoa</taxon>
        <taxon>Cnidaria</taxon>
        <taxon>Anthozoa</taxon>
        <taxon>Octocorallia</taxon>
        <taxon>Malacalcyonacea</taxon>
        <taxon>Plexauridae</taxon>
        <taxon>Paramuricea</taxon>
    </lineage>
</organism>
<keyword evidence="8" id="KW-0406">Ion transport</keyword>
<keyword evidence="10" id="KW-0407">Ion channel</keyword>
<dbReference type="PANTHER" id="PTHR21522">
    <property type="entry name" value="PROTON CHANNEL OTOP"/>
    <property type="match status" value="1"/>
</dbReference>
<dbReference type="EMBL" id="CACRXK020003093">
    <property type="protein sequence ID" value="CAB3997422.1"/>
    <property type="molecule type" value="Genomic_DNA"/>
</dbReference>
<keyword evidence="12" id="KW-1185">Reference proteome</keyword>
<proteinExistence type="inferred from homology"/>
<evidence type="ECO:0000256" key="10">
    <source>
        <dbReference type="ARBA" id="ARBA00023303"/>
    </source>
</evidence>
<keyword evidence="4" id="KW-1003">Cell membrane</keyword>
<evidence type="ECO:0000256" key="8">
    <source>
        <dbReference type="ARBA" id="ARBA00023065"/>
    </source>
</evidence>
<dbReference type="OrthoDB" id="6429739at2759"/>
<dbReference type="PANTHER" id="PTHR21522:SF32">
    <property type="entry name" value="OTOPETRIN-2"/>
    <property type="match status" value="1"/>
</dbReference>
<gene>
    <name evidence="11" type="ORF">PACLA_8A054388</name>
</gene>
<dbReference type="GO" id="GO:0005886">
    <property type="term" value="C:plasma membrane"/>
    <property type="evidence" value="ECO:0007669"/>
    <property type="project" value="UniProtKB-SubCell"/>
</dbReference>
<evidence type="ECO:0000313" key="12">
    <source>
        <dbReference type="Proteomes" id="UP001152795"/>
    </source>
</evidence>
<evidence type="ECO:0000256" key="4">
    <source>
        <dbReference type="ARBA" id="ARBA00022475"/>
    </source>
</evidence>
<evidence type="ECO:0000256" key="5">
    <source>
        <dbReference type="ARBA" id="ARBA00022692"/>
    </source>
</evidence>
<evidence type="ECO:0000256" key="6">
    <source>
        <dbReference type="ARBA" id="ARBA00022781"/>
    </source>
</evidence>
<keyword evidence="9" id="KW-0472">Membrane</keyword>
<comment type="similarity">
    <text evidence="2">Belongs to the otopetrin family.</text>
</comment>
<evidence type="ECO:0000256" key="9">
    <source>
        <dbReference type="ARBA" id="ARBA00023136"/>
    </source>
</evidence>
<evidence type="ECO:0000256" key="2">
    <source>
        <dbReference type="ARBA" id="ARBA00006513"/>
    </source>
</evidence>
<protein>
    <submittedName>
        <fullName evidence="11">Uncharacterized protein</fullName>
    </submittedName>
</protein>
<comment type="subcellular location">
    <subcellularLocation>
        <location evidence="1">Cell membrane</location>
        <topology evidence="1">Multi-pass membrane protein</topology>
    </subcellularLocation>
</comment>
<keyword evidence="7" id="KW-1133">Transmembrane helix</keyword>
<evidence type="ECO:0000256" key="7">
    <source>
        <dbReference type="ARBA" id="ARBA00022989"/>
    </source>
</evidence>